<evidence type="ECO:0000256" key="6">
    <source>
        <dbReference type="ARBA" id="ARBA00023146"/>
    </source>
</evidence>
<reference evidence="8" key="1">
    <citation type="submission" date="2021-03" db="EMBL/GenBank/DDBJ databases">
        <authorList>
            <person name="Bekaert M."/>
        </authorList>
    </citation>
    <scope>NUCLEOTIDE SEQUENCE</scope>
</reference>
<evidence type="ECO:0000313" key="9">
    <source>
        <dbReference type="Proteomes" id="UP000683360"/>
    </source>
</evidence>
<name>A0A8S3S6Y1_MYTED</name>
<dbReference type="InterPro" id="IPR008925">
    <property type="entry name" value="aa_tRNA-synth_I_cd-bd_sf"/>
</dbReference>
<proteinExistence type="inferred from homology"/>
<dbReference type="GO" id="GO:0000049">
    <property type="term" value="F:tRNA binding"/>
    <property type="evidence" value="ECO:0007669"/>
    <property type="project" value="InterPro"/>
</dbReference>
<dbReference type="PANTHER" id="PTHR43311">
    <property type="entry name" value="GLUTAMATE--TRNA LIGASE"/>
    <property type="match status" value="1"/>
</dbReference>
<evidence type="ECO:0000256" key="4">
    <source>
        <dbReference type="ARBA" id="ARBA00022840"/>
    </source>
</evidence>
<dbReference type="EC" id="6.1.1.17" evidence="8"/>
<feature type="domain" description="Aminoacyl-tRNA synthetase class I anticodon-binding" evidence="7">
    <location>
        <begin position="64"/>
        <end position="208"/>
    </location>
</feature>
<dbReference type="InterPro" id="IPR020751">
    <property type="entry name" value="aa-tRNA-synth_I_codon-bd_sub2"/>
</dbReference>
<dbReference type="PANTHER" id="PTHR43311:SF2">
    <property type="entry name" value="GLUTAMATE--TRNA LIGASE, MITOCHONDRIAL-RELATED"/>
    <property type="match status" value="1"/>
</dbReference>
<dbReference type="Proteomes" id="UP000683360">
    <property type="component" value="Unassembled WGS sequence"/>
</dbReference>
<evidence type="ECO:0000259" key="7">
    <source>
        <dbReference type="Pfam" id="PF19269"/>
    </source>
</evidence>
<dbReference type="GO" id="GO:0004818">
    <property type="term" value="F:glutamate-tRNA ligase activity"/>
    <property type="evidence" value="ECO:0007669"/>
    <property type="project" value="UniProtKB-EC"/>
</dbReference>
<dbReference type="InterPro" id="IPR014729">
    <property type="entry name" value="Rossmann-like_a/b/a_fold"/>
</dbReference>
<dbReference type="GO" id="GO:0006424">
    <property type="term" value="P:glutamyl-tRNA aminoacylation"/>
    <property type="evidence" value="ECO:0007669"/>
    <property type="project" value="TreeGrafter"/>
</dbReference>
<evidence type="ECO:0000313" key="8">
    <source>
        <dbReference type="EMBL" id="CAG2213967.1"/>
    </source>
</evidence>
<dbReference type="Gene3D" id="3.40.50.620">
    <property type="entry name" value="HUPs"/>
    <property type="match status" value="1"/>
</dbReference>
<dbReference type="AlphaFoldDB" id="A0A8S3S6Y1"/>
<dbReference type="GO" id="GO:0005524">
    <property type="term" value="F:ATP binding"/>
    <property type="evidence" value="ECO:0007669"/>
    <property type="project" value="UniProtKB-KW"/>
</dbReference>
<dbReference type="SUPFAM" id="SSF48163">
    <property type="entry name" value="An anticodon-binding domain of class I aminoacyl-tRNA synthetases"/>
    <property type="match status" value="1"/>
</dbReference>
<keyword evidence="9" id="KW-1185">Reference proteome</keyword>
<evidence type="ECO:0000256" key="5">
    <source>
        <dbReference type="ARBA" id="ARBA00022917"/>
    </source>
</evidence>
<protein>
    <submittedName>
        <fullName evidence="8">EARS</fullName>
        <ecNumber evidence="8">6.1.1.17</ecNumber>
    </submittedName>
</protein>
<comment type="caution">
    <text evidence="8">The sequence shown here is derived from an EMBL/GenBank/DDBJ whole genome shotgun (WGS) entry which is preliminary data.</text>
</comment>
<dbReference type="Pfam" id="PF19269">
    <property type="entry name" value="Anticodon_2"/>
    <property type="match status" value="1"/>
</dbReference>
<comment type="similarity">
    <text evidence="1">Belongs to the class-I aminoacyl-tRNA synthetase family. Glutamate--tRNA ligase type 1 subfamily.</text>
</comment>
<dbReference type="OrthoDB" id="428822at2759"/>
<dbReference type="EMBL" id="CAJPWZ010001396">
    <property type="protein sequence ID" value="CAG2213967.1"/>
    <property type="molecule type" value="Genomic_DNA"/>
</dbReference>
<evidence type="ECO:0000256" key="3">
    <source>
        <dbReference type="ARBA" id="ARBA00022741"/>
    </source>
</evidence>
<keyword evidence="5" id="KW-0648">Protein biosynthesis</keyword>
<dbReference type="InterPro" id="IPR049940">
    <property type="entry name" value="GluQ/Sye"/>
</dbReference>
<dbReference type="GO" id="GO:0005739">
    <property type="term" value="C:mitochondrion"/>
    <property type="evidence" value="ECO:0007669"/>
    <property type="project" value="TreeGrafter"/>
</dbReference>
<keyword evidence="4" id="KW-0067">ATP-binding</keyword>
<keyword evidence="2 8" id="KW-0436">Ligase</keyword>
<gene>
    <name evidence="8" type="ORF">MEDL_27857</name>
</gene>
<dbReference type="InterPro" id="IPR045462">
    <property type="entry name" value="aa-tRNA-synth_I_cd-bd"/>
</dbReference>
<organism evidence="8 9">
    <name type="scientific">Mytilus edulis</name>
    <name type="common">Blue mussel</name>
    <dbReference type="NCBI Taxonomy" id="6550"/>
    <lineage>
        <taxon>Eukaryota</taxon>
        <taxon>Metazoa</taxon>
        <taxon>Spiralia</taxon>
        <taxon>Lophotrochozoa</taxon>
        <taxon>Mollusca</taxon>
        <taxon>Bivalvia</taxon>
        <taxon>Autobranchia</taxon>
        <taxon>Pteriomorphia</taxon>
        <taxon>Mytilida</taxon>
        <taxon>Mytiloidea</taxon>
        <taxon>Mytilidae</taxon>
        <taxon>Mytilinae</taxon>
        <taxon>Mytilus</taxon>
    </lineage>
</organism>
<keyword evidence="6" id="KW-0030">Aminoacyl-tRNA synthetase</keyword>
<keyword evidence="3" id="KW-0547">Nucleotide-binding</keyword>
<sequence length="224" mass="25618">MRPDYPELKCVGSDQWVSVHPDEGPFSGGDCGPYVQSERLHLYQNILRLCWRMRKIADGEMNELTEQIRKIVMSKYSGNISLDDLSTEYLEQIMCWCQNRISRLDELAGSDFEFLWLKPDKIDISNIDISNPSEVLQSCIECVKNMDTFDESSVGSEMKKNAKSMKVKFAPYMKFLRMCLSGLKEGPSVGEIMTVLGKSKTLERLKHASCICEEKESSRTRTES</sequence>
<dbReference type="Gene3D" id="1.10.10.350">
    <property type="match status" value="1"/>
</dbReference>
<dbReference type="Gene3D" id="3.90.800.10">
    <property type="entry name" value="Glutamyl-tRNA Synthetase, Domain 3"/>
    <property type="match status" value="1"/>
</dbReference>
<evidence type="ECO:0000256" key="2">
    <source>
        <dbReference type="ARBA" id="ARBA00022598"/>
    </source>
</evidence>
<evidence type="ECO:0000256" key="1">
    <source>
        <dbReference type="ARBA" id="ARBA00007894"/>
    </source>
</evidence>
<accession>A0A8S3S6Y1</accession>